<evidence type="ECO:0000313" key="2">
    <source>
        <dbReference type="Proteomes" id="UP001170379"/>
    </source>
</evidence>
<evidence type="ECO:0000313" key="1">
    <source>
        <dbReference type="EMBL" id="MDJ1371468.1"/>
    </source>
</evidence>
<proteinExistence type="predicted"/>
<organism evidence="1 2">
    <name type="scientific">Gulosibacter molinativorax</name>
    <dbReference type="NCBI Taxonomy" id="256821"/>
    <lineage>
        <taxon>Bacteria</taxon>
        <taxon>Bacillati</taxon>
        <taxon>Actinomycetota</taxon>
        <taxon>Actinomycetes</taxon>
        <taxon>Micrococcales</taxon>
        <taxon>Microbacteriaceae</taxon>
        <taxon>Gulosibacter</taxon>
    </lineage>
</organism>
<accession>A0ABT7C8D9</accession>
<protein>
    <submittedName>
        <fullName evidence="1">Uncharacterized protein</fullName>
    </submittedName>
</protein>
<reference evidence="1" key="1">
    <citation type="submission" date="2018-03" db="EMBL/GenBank/DDBJ databases">
        <authorList>
            <person name="Nunes O.C."/>
            <person name="Lopes A.R."/>
            <person name="Froufe H."/>
            <person name="Munoz-Merida A."/>
            <person name="Barroso C."/>
            <person name="Egas C."/>
        </authorList>
    </citation>
    <scope>NUCLEOTIDE SEQUENCE</scope>
    <source>
        <strain evidence="1">ON4</strain>
    </source>
</reference>
<sequence>MGAERAVAERSRPFVRNYFATTAIAWWSDPPMMPLNYPTRWLWNYAFNEYSRRWFASGVAIAWREHLSMVLRSWVLRHLREHMIVLNPSRVTQAVDAAEHTDAVGAIEQLHARIDTALT</sequence>
<gene>
    <name evidence="1" type="ORF">C7K25_08825</name>
</gene>
<reference evidence="1" key="2">
    <citation type="journal article" date="2022" name="Sci. Rep.">
        <title>In silico prediction of the enzymes involved in the degradation of the herbicide molinate by Gulosibacter molinativorax ON4T.</title>
        <authorList>
            <person name="Lopes A.R."/>
            <person name="Bunin E."/>
            <person name="Viana A.T."/>
            <person name="Froufe H."/>
            <person name="Munoz-Merida A."/>
            <person name="Pinho D."/>
            <person name="Figueiredo J."/>
            <person name="Barroso C."/>
            <person name="Vaz-Moreira I."/>
            <person name="Bellanger X."/>
            <person name="Egas C."/>
            <person name="Nunes O.C."/>
        </authorList>
    </citation>
    <scope>NUCLEOTIDE SEQUENCE</scope>
    <source>
        <strain evidence="1">ON4</strain>
    </source>
</reference>
<comment type="caution">
    <text evidence="1">The sequence shown here is derived from an EMBL/GenBank/DDBJ whole genome shotgun (WGS) entry which is preliminary data.</text>
</comment>
<keyword evidence="2" id="KW-1185">Reference proteome</keyword>
<dbReference type="EMBL" id="PXVD01000013">
    <property type="protein sequence ID" value="MDJ1371468.1"/>
    <property type="molecule type" value="Genomic_DNA"/>
</dbReference>
<dbReference type="Proteomes" id="UP001170379">
    <property type="component" value="Unassembled WGS sequence"/>
</dbReference>
<name>A0ABT7C8D9_9MICO</name>